<dbReference type="InParanoid" id="A0A7E5WRN3"/>
<keyword evidence="3" id="KW-0456">Lyase</keyword>
<evidence type="ECO:0000313" key="6">
    <source>
        <dbReference type="RefSeq" id="XP_026743294.1"/>
    </source>
</evidence>
<dbReference type="GO" id="GO:0005524">
    <property type="term" value="F:ATP binding"/>
    <property type="evidence" value="ECO:0007669"/>
    <property type="project" value="UniProtKB-KW"/>
</dbReference>
<dbReference type="SUPFAM" id="SSF52540">
    <property type="entry name" value="P-loop containing nucleoside triphosphate hydrolases"/>
    <property type="match status" value="1"/>
</dbReference>
<dbReference type="GeneID" id="113504969"/>
<sequence>MENVHRVLQDRDSETKYDEYLMAMKRVHHRYSNQMLPSEIESPRVRYRKQSVYKQSVLDSVRGSMSTVAEATRVGIISSMVPDEIIYKHCDYSIRNYETALMFCDVSGFTDLCEKYTSSGRGGPSRLTKVLNSYIGAMVQEILAHNGDVLKFAGDAFLSMWKKTARQSMQDVVHNAIDCGLIIQKNYGTFKTDIGVVLKVKVAISAGLSQFSIIGDENIAQSSFVIVGQPVWDVKMAQYLTKSGDVLTSGSAWKYVNEAEYCTQPCGDGRHTKVLGVGASWKRVEKLKDNIGEELLLDSDTVGFSSKRNSKYPMEEIPAIDIHFKEYSLRPAVIAAMRSSWWPGLCRFMVTPVLRAVENDEPMDFLTEVRRVVVVFFNIITKTVTPDVLIDLVDRAYKHISCMTSKSGGLVNKVSMFDKDMMFLIVFGLRGLKHEDEAQHALLCAFELKENLANENIISISVGITSGTTYCGVVGHVLRREYTVIGPAVNKAARLMTTYVEKVTCDKETFLRSKLDQEYFKQLPAKPLKGIAKPGPVYEFNKSGWPDRPLGSGHPILGRNDELRKFKMTLQNALEQQNKTFTRYRDHKYGVVFTGPKQVGKSRMLEECLNITPDFIRKEKMVFTGSDKEPYHVFRNIMNKNFRRGSSRIMSENKENKIRFSINMMNITPLQIYGINTAFDCRFPLPESFQYTGKDIMAELPVKNVILNICKNVLTQMWVIALEEAQHVDIDSWRLITILLETKQIFFIMTITDIDHISEAAMYCLSKDMMVLIPLAGIDRTYHAALVCQLLDVQAIPADLEKVIESASGGMPGWIQNFVISLVQRGALTIITTSRQEVQKMPGLIIPTPGLLQKPNMEFEDDDDAVGKRHSFQSIYSMMSVSVVSRQESQTVVQDNDTIQVAVLDESYTFEDLKVDMTMDAIILKTYDSLTPFEKMLLKCGSVLGDVFSRRMLLNLLQSDSPRKVAQAVAKLFRIRVLECEGGDFTRDTSFVLVHPAPSLPKSKPPYCACLGTRQPANCRDLPMYAFCGYMKFRHCLFRTTTYDLLTESQKHEMHARALLYLERYTRRCASCGAGCFTKLLGLRCDDGLIDESEDLKRMRLQISALSAESRMAGEESTSLYYVESNSNYSNHVPTDFSGYELLETEGNLMSRILESKAETRASKQTYSQRKRVRSFSSLELESCECLSILQSVYCQVIDHCRGAGEKQKLFEAYLEYADLCINVNPNIPQAVRLLFEVEDFLKSENDLNGDLNLKWVKDFSMAKVCSMRGVCMLQSGDLKEARKQLMHAMKLYCKPFPTSSHWVRVCNMGASIRQFMTLYVAPNFYIAKDSGVIGLFYEDIARTLNRLYSLFIESKEPENATLAAKWALNYALRTNSNLRLLSVSYANMIADYREKQQFSRCLKLEKRAIEVCRRKRGQLDVTEVQAVSYLYTNIFLFYVDYGKKMESLEFGLSVLHMLTSRTDICTRESLVLCMLKLLLSDLKISDMVAIMREFFYLTDHYDLCAETWYYYYAIVILLDTGYCVESYRVCEKFYMKKGDALLRAKTPEAAWNFFVCMWLITIRMGAWERSILWEEKIKQLLVMKLDKHEFTIMMVIRLVEGLLVTLVKEMDNRNIKKIIILQKNLKTLFQDMLKANEFTAFYKPRYYLMLAYYNYIRGRKYRAYNYLNKARDLSMQSSNFVLMFWVEHTRNHWKGTLNPKYIDFWTDHIDRDNLLDYRDFDPDKGIIIPFTLPLPRDLEK</sequence>
<dbReference type="PANTHER" id="PTHR16305:SF28">
    <property type="entry name" value="GUANYLATE CYCLASE DOMAIN-CONTAINING PROTEIN"/>
    <property type="match status" value="1"/>
</dbReference>
<dbReference type="InterPro" id="IPR027417">
    <property type="entry name" value="P-loop_NTPase"/>
</dbReference>
<dbReference type="Gene3D" id="3.30.70.1230">
    <property type="entry name" value="Nucleotide cyclase"/>
    <property type="match status" value="2"/>
</dbReference>
<feature type="domain" description="Guanylate cyclase" evidence="4">
    <location>
        <begin position="100"/>
        <end position="231"/>
    </location>
</feature>
<dbReference type="RefSeq" id="XP_026743294.1">
    <property type="nucleotide sequence ID" value="XM_026887493.1"/>
</dbReference>
<gene>
    <name evidence="6" type="primary">LOC113504969</name>
</gene>
<dbReference type="InterPro" id="IPR029787">
    <property type="entry name" value="Nucleotide_cyclase"/>
</dbReference>
<dbReference type="PROSITE" id="PS50125">
    <property type="entry name" value="GUANYLATE_CYCLASE_2"/>
    <property type="match status" value="2"/>
</dbReference>
<dbReference type="OrthoDB" id="194468at2759"/>
<evidence type="ECO:0000256" key="1">
    <source>
        <dbReference type="ARBA" id="ARBA00022741"/>
    </source>
</evidence>
<dbReference type="FunFam" id="3.30.70.1230:FF:000017">
    <property type="entry name" value="Adenylate cyclase type 10"/>
    <property type="match status" value="1"/>
</dbReference>
<dbReference type="GO" id="GO:0009190">
    <property type="term" value="P:cyclic nucleotide biosynthetic process"/>
    <property type="evidence" value="ECO:0007669"/>
    <property type="project" value="InterPro"/>
</dbReference>
<dbReference type="KEGG" id="tnl:113504969"/>
<proteinExistence type="predicted"/>
<name>A0A7E5WRN3_TRINI</name>
<keyword evidence="1" id="KW-0547">Nucleotide-binding</keyword>
<feature type="domain" description="Guanylate cyclase" evidence="4">
    <location>
        <begin position="423"/>
        <end position="496"/>
    </location>
</feature>
<dbReference type="PANTHER" id="PTHR16305">
    <property type="entry name" value="TESTICULAR SOLUBLE ADENYLYL CYCLASE"/>
    <property type="match status" value="1"/>
</dbReference>
<dbReference type="GO" id="GO:0035556">
    <property type="term" value="P:intracellular signal transduction"/>
    <property type="evidence" value="ECO:0007669"/>
    <property type="project" value="InterPro"/>
</dbReference>
<dbReference type="GO" id="GO:0005737">
    <property type="term" value="C:cytoplasm"/>
    <property type="evidence" value="ECO:0007669"/>
    <property type="project" value="TreeGrafter"/>
</dbReference>
<dbReference type="InterPro" id="IPR001054">
    <property type="entry name" value="A/G_cyclase"/>
</dbReference>
<evidence type="ECO:0000313" key="5">
    <source>
        <dbReference type="Proteomes" id="UP000322000"/>
    </source>
</evidence>
<dbReference type="SUPFAM" id="SSF55073">
    <property type="entry name" value="Nucleotide cyclase"/>
    <property type="match status" value="2"/>
</dbReference>
<evidence type="ECO:0000256" key="3">
    <source>
        <dbReference type="ARBA" id="ARBA00023239"/>
    </source>
</evidence>
<accession>A0A7E5WRN3</accession>
<keyword evidence="2" id="KW-0067">ATP-binding</keyword>
<reference evidence="6" key="1">
    <citation type="submission" date="2025-08" db="UniProtKB">
        <authorList>
            <consortium name="RefSeq"/>
        </authorList>
    </citation>
    <scope>IDENTIFICATION</scope>
</reference>
<evidence type="ECO:0000259" key="4">
    <source>
        <dbReference type="PROSITE" id="PS50125"/>
    </source>
</evidence>
<keyword evidence="5" id="KW-1185">Reference proteome</keyword>
<dbReference type="Pfam" id="PF00211">
    <property type="entry name" value="Guanylate_cyc"/>
    <property type="match status" value="2"/>
</dbReference>
<dbReference type="GO" id="GO:0004016">
    <property type="term" value="F:adenylate cyclase activity"/>
    <property type="evidence" value="ECO:0007669"/>
    <property type="project" value="TreeGrafter"/>
</dbReference>
<dbReference type="CDD" id="cd07302">
    <property type="entry name" value="CHD"/>
    <property type="match status" value="2"/>
</dbReference>
<dbReference type="Proteomes" id="UP000322000">
    <property type="component" value="Chromosome 2"/>
</dbReference>
<evidence type="ECO:0000256" key="2">
    <source>
        <dbReference type="ARBA" id="ARBA00022840"/>
    </source>
</evidence>
<protein>
    <submittedName>
        <fullName evidence="6">Adenylate cyclase type 10-like</fullName>
    </submittedName>
</protein>
<organism evidence="5 6">
    <name type="scientific">Trichoplusia ni</name>
    <name type="common">Cabbage looper</name>
    <dbReference type="NCBI Taxonomy" id="7111"/>
    <lineage>
        <taxon>Eukaryota</taxon>
        <taxon>Metazoa</taxon>
        <taxon>Ecdysozoa</taxon>
        <taxon>Arthropoda</taxon>
        <taxon>Hexapoda</taxon>
        <taxon>Insecta</taxon>
        <taxon>Pterygota</taxon>
        <taxon>Neoptera</taxon>
        <taxon>Endopterygota</taxon>
        <taxon>Lepidoptera</taxon>
        <taxon>Glossata</taxon>
        <taxon>Ditrysia</taxon>
        <taxon>Noctuoidea</taxon>
        <taxon>Noctuidae</taxon>
        <taxon>Plusiinae</taxon>
        <taxon>Trichoplusia</taxon>
    </lineage>
</organism>